<dbReference type="GeneID" id="64636918"/>
<accession>A0A9P7EN33</accession>
<dbReference type="Proteomes" id="UP000807769">
    <property type="component" value="Unassembled WGS sequence"/>
</dbReference>
<sequence length="492" mass="52440">MSSPSTPTKFIPGAWLDQAISSSSSGQTIIRNVDQVITASPGQRTPEMPTASTAGDRPLSIIVPTPVFIPPLAYCPFSTDFSLPPLPASYIGKKILSDEHASSSMPSTPGLDHTPSSSPFSSDPNTMTSPTPSHFATMPVTPEAHDNRDIATINTSPSKISHIVKPQASMTLMTDKPPKLPDNLWVSTGTNWLSDLGGNTETDRIFRNALFGPIPSLSPQSSPLTSSIASPASSFPAALLPSMSTSLNSTPISSPSAPSSLNCMSSAYSPTTARLALSPTSTPAFPSSIDSFERWREDVTIQTNRQETMPETPSVYDDTGSSAEHTERTSQPPPGLDQRVVNPHAPPAIKSKTFMQKAKKIGGRVKRFVTRGKRSKWNAAIEAGTFDGTTHTGSDDGSIVVISARSPSYDTRLSPPISPQNPQQYRRSMPMVSPHYVLVRERVSAIAEGAVEVPRTAPPADARGLPGSIVSRVPTRRFSLAAFSSLASLKRP</sequence>
<evidence type="ECO:0000256" key="1">
    <source>
        <dbReference type="SAM" id="MobiDB-lite"/>
    </source>
</evidence>
<keyword evidence="3" id="KW-1185">Reference proteome</keyword>
<feature type="compositionally biased region" description="Polar residues" evidence="1">
    <location>
        <begin position="114"/>
        <end position="131"/>
    </location>
</feature>
<feature type="region of interest" description="Disordered" evidence="1">
    <location>
        <begin position="303"/>
        <end position="341"/>
    </location>
</feature>
<reference evidence="2" key="1">
    <citation type="journal article" date="2020" name="New Phytol.">
        <title>Comparative genomics reveals dynamic genome evolution in host specialist ectomycorrhizal fungi.</title>
        <authorList>
            <person name="Lofgren L.A."/>
            <person name="Nguyen N.H."/>
            <person name="Vilgalys R."/>
            <person name="Ruytinx J."/>
            <person name="Liao H.L."/>
            <person name="Branco S."/>
            <person name="Kuo A."/>
            <person name="LaButti K."/>
            <person name="Lipzen A."/>
            <person name="Andreopoulos W."/>
            <person name="Pangilinan J."/>
            <person name="Riley R."/>
            <person name="Hundley H."/>
            <person name="Na H."/>
            <person name="Barry K."/>
            <person name="Grigoriev I.V."/>
            <person name="Stajich J.E."/>
            <person name="Kennedy P.G."/>
        </authorList>
    </citation>
    <scope>NUCLEOTIDE SEQUENCE</scope>
    <source>
        <strain evidence="2">MN1</strain>
    </source>
</reference>
<protein>
    <submittedName>
        <fullName evidence="2">Uncharacterized protein</fullName>
    </submittedName>
</protein>
<feature type="region of interest" description="Disordered" evidence="1">
    <location>
        <begin position="100"/>
        <end position="131"/>
    </location>
</feature>
<evidence type="ECO:0000313" key="3">
    <source>
        <dbReference type="Proteomes" id="UP000807769"/>
    </source>
</evidence>
<comment type="caution">
    <text evidence="2">The sequence shown here is derived from an EMBL/GenBank/DDBJ whole genome shotgun (WGS) entry which is preliminary data.</text>
</comment>
<dbReference type="OrthoDB" id="2680996at2759"/>
<name>A0A9P7EN33_9AGAM</name>
<organism evidence="2 3">
    <name type="scientific">Suillus subaureus</name>
    <dbReference type="NCBI Taxonomy" id="48587"/>
    <lineage>
        <taxon>Eukaryota</taxon>
        <taxon>Fungi</taxon>
        <taxon>Dikarya</taxon>
        <taxon>Basidiomycota</taxon>
        <taxon>Agaricomycotina</taxon>
        <taxon>Agaricomycetes</taxon>
        <taxon>Agaricomycetidae</taxon>
        <taxon>Boletales</taxon>
        <taxon>Suillineae</taxon>
        <taxon>Suillaceae</taxon>
        <taxon>Suillus</taxon>
    </lineage>
</organism>
<dbReference type="AlphaFoldDB" id="A0A9P7EN33"/>
<proteinExistence type="predicted"/>
<dbReference type="RefSeq" id="XP_041199244.1">
    <property type="nucleotide sequence ID" value="XM_041342902.1"/>
</dbReference>
<dbReference type="EMBL" id="JABBWG010000002">
    <property type="protein sequence ID" value="KAG1825991.1"/>
    <property type="molecule type" value="Genomic_DNA"/>
</dbReference>
<evidence type="ECO:0000313" key="2">
    <source>
        <dbReference type="EMBL" id="KAG1825991.1"/>
    </source>
</evidence>
<gene>
    <name evidence="2" type="ORF">BJ212DRAFT_317725</name>
</gene>
<feature type="region of interest" description="Disordered" evidence="1">
    <location>
        <begin position="408"/>
        <end position="427"/>
    </location>
</feature>